<dbReference type="SUPFAM" id="SSF52540">
    <property type="entry name" value="P-loop containing nucleoside triphosphate hydrolases"/>
    <property type="match status" value="1"/>
</dbReference>
<keyword evidence="6" id="KW-0227">DNA damage</keyword>
<evidence type="ECO:0000256" key="11">
    <source>
        <dbReference type="ARBA" id="ARBA00023242"/>
    </source>
</evidence>
<dbReference type="GO" id="GO:0035861">
    <property type="term" value="C:site of double-strand break"/>
    <property type="evidence" value="ECO:0007669"/>
    <property type="project" value="TreeGrafter"/>
</dbReference>
<dbReference type="Pfam" id="PF02463">
    <property type="entry name" value="SMC_N"/>
    <property type="match status" value="1"/>
</dbReference>
<dbReference type="InParanoid" id="J4GHQ3"/>
<feature type="domain" description="RecF/RecN/SMC N-terminal" evidence="14">
    <location>
        <begin position="109"/>
        <end position="1140"/>
    </location>
</feature>
<dbReference type="RefSeq" id="XP_012177698.1">
    <property type="nucleotide sequence ID" value="XM_012322308.1"/>
</dbReference>
<keyword evidence="7" id="KW-0067">ATP-binding</keyword>
<accession>J4GHQ3</accession>
<feature type="region of interest" description="Disordered" evidence="13">
    <location>
        <begin position="1"/>
        <end position="80"/>
    </location>
</feature>
<proteinExistence type="inferred from homology"/>
<evidence type="ECO:0000256" key="12">
    <source>
        <dbReference type="SAM" id="Coils"/>
    </source>
</evidence>
<feature type="coiled-coil region" evidence="12">
    <location>
        <begin position="384"/>
        <end position="544"/>
    </location>
</feature>
<dbReference type="Gene3D" id="1.10.287.1490">
    <property type="match status" value="1"/>
</dbReference>
<evidence type="ECO:0000256" key="1">
    <source>
        <dbReference type="ARBA" id="ARBA00004123"/>
    </source>
</evidence>
<dbReference type="GO" id="GO:0000724">
    <property type="term" value="P:double-strand break repair via homologous recombination"/>
    <property type="evidence" value="ECO:0007669"/>
    <property type="project" value="TreeGrafter"/>
</dbReference>
<dbReference type="PANTHER" id="PTHR19306:SF6">
    <property type="entry name" value="STRUCTURAL MAINTENANCE OF CHROMOSOMES PROTEIN 6"/>
    <property type="match status" value="1"/>
</dbReference>
<dbReference type="PANTHER" id="PTHR19306">
    <property type="entry name" value="STRUCTURAL MAINTENANCE OF CHROMOSOMES 5,6 SMC5, SMC6"/>
    <property type="match status" value="1"/>
</dbReference>
<dbReference type="GeneID" id="24093326"/>
<feature type="compositionally biased region" description="Acidic residues" evidence="13">
    <location>
        <begin position="57"/>
        <end position="77"/>
    </location>
</feature>
<evidence type="ECO:0000313" key="15">
    <source>
        <dbReference type="EMBL" id="CCL98415.1"/>
    </source>
</evidence>
<evidence type="ECO:0000259" key="14">
    <source>
        <dbReference type="Pfam" id="PF02463"/>
    </source>
</evidence>
<comment type="similarity">
    <text evidence="3">Belongs to the SMC family. SMC6 subfamily.</text>
</comment>
<keyword evidence="11" id="KW-0539">Nucleus</keyword>
<evidence type="ECO:0000256" key="8">
    <source>
        <dbReference type="ARBA" id="ARBA00023054"/>
    </source>
</evidence>
<dbReference type="EMBL" id="HE796882">
    <property type="protein sequence ID" value="CCL98415.1"/>
    <property type="molecule type" value="Genomic_DNA"/>
</dbReference>
<keyword evidence="4" id="KW-0158">Chromosome</keyword>
<dbReference type="Gene3D" id="3.40.50.300">
    <property type="entry name" value="P-loop containing nucleotide triphosphate hydrolases"/>
    <property type="match status" value="2"/>
</dbReference>
<evidence type="ECO:0000256" key="9">
    <source>
        <dbReference type="ARBA" id="ARBA00023172"/>
    </source>
</evidence>
<dbReference type="AlphaFoldDB" id="J4GHQ3"/>
<dbReference type="STRING" id="599839.J4GHQ3"/>
<feature type="coiled-coil region" evidence="12">
    <location>
        <begin position="740"/>
        <end position="838"/>
    </location>
</feature>
<evidence type="ECO:0000256" key="7">
    <source>
        <dbReference type="ARBA" id="ARBA00022840"/>
    </source>
</evidence>
<evidence type="ECO:0000256" key="6">
    <source>
        <dbReference type="ARBA" id="ARBA00022763"/>
    </source>
</evidence>
<evidence type="ECO:0000256" key="2">
    <source>
        <dbReference type="ARBA" id="ARBA00004286"/>
    </source>
</evidence>
<feature type="region of interest" description="Disordered" evidence="13">
    <location>
        <begin position="1044"/>
        <end position="1067"/>
    </location>
</feature>
<dbReference type="InterPro" id="IPR027417">
    <property type="entry name" value="P-loop_NTPase"/>
</dbReference>
<keyword evidence="16" id="KW-1185">Reference proteome</keyword>
<gene>
    <name evidence="15" type="ORF">FIBRA_00412</name>
</gene>
<reference evidence="15 16" key="1">
    <citation type="journal article" date="2012" name="Appl. Environ. Microbiol.">
        <title>Short-read sequencing for genomic analysis of the brown rot fungus Fibroporia radiculosa.</title>
        <authorList>
            <person name="Tang J.D."/>
            <person name="Perkins A.D."/>
            <person name="Sonstegard T.S."/>
            <person name="Schroeder S.G."/>
            <person name="Burgess S.C."/>
            <person name="Diehl S.V."/>
        </authorList>
    </citation>
    <scope>NUCLEOTIDE SEQUENCE [LARGE SCALE GENOMIC DNA]</scope>
    <source>
        <strain evidence="15 16">TFFH 294</strain>
    </source>
</reference>
<keyword evidence="5" id="KW-0547">Nucleotide-binding</keyword>
<keyword evidence="8 12" id="KW-0175">Coiled coil</keyword>
<keyword evidence="10" id="KW-0234">DNA repair</keyword>
<dbReference type="GO" id="GO:0005524">
    <property type="term" value="F:ATP binding"/>
    <property type="evidence" value="ECO:0007669"/>
    <property type="project" value="UniProtKB-KW"/>
</dbReference>
<evidence type="ECO:0000256" key="13">
    <source>
        <dbReference type="SAM" id="MobiDB-lite"/>
    </source>
</evidence>
<evidence type="ECO:0000256" key="3">
    <source>
        <dbReference type="ARBA" id="ARBA00006793"/>
    </source>
</evidence>
<dbReference type="InterPro" id="IPR003395">
    <property type="entry name" value="RecF/RecN/SMC_N"/>
</dbReference>
<dbReference type="FunCoup" id="J4GHQ3">
    <property type="interactions" value="487"/>
</dbReference>
<comment type="subcellular location">
    <subcellularLocation>
        <location evidence="2">Chromosome</location>
    </subcellularLocation>
    <subcellularLocation>
        <location evidence="1">Nucleus</location>
    </subcellularLocation>
</comment>
<evidence type="ECO:0000256" key="4">
    <source>
        <dbReference type="ARBA" id="ARBA00022454"/>
    </source>
</evidence>
<dbReference type="Proteomes" id="UP000006352">
    <property type="component" value="Unassembled WGS sequence"/>
</dbReference>
<feature type="compositionally biased region" description="Polar residues" evidence="13">
    <location>
        <begin position="1044"/>
        <end position="1054"/>
    </location>
</feature>
<evidence type="ECO:0000313" key="16">
    <source>
        <dbReference type="Proteomes" id="UP000006352"/>
    </source>
</evidence>
<organism evidence="15 16">
    <name type="scientific">Fibroporia radiculosa</name>
    <dbReference type="NCBI Taxonomy" id="599839"/>
    <lineage>
        <taxon>Eukaryota</taxon>
        <taxon>Fungi</taxon>
        <taxon>Dikarya</taxon>
        <taxon>Basidiomycota</taxon>
        <taxon>Agaricomycotina</taxon>
        <taxon>Agaricomycetes</taxon>
        <taxon>Polyporales</taxon>
        <taxon>Fibroporiaceae</taxon>
        <taxon>Fibroporia</taxon>
    </lineage>
</organism>
<keyword evidence="9" id="KW-0233">DNA recombination</keyword>
<dbReference type="GO" id="GO:0030915">
    <property type="term" value="C:Smc5-Smc6 complex"/>
    <property type="evidence" value="ECO:0007669"/>
    <property type="project" value="TreeGrafter"/>
</dbReference>
<dbReference type="OrthoDB" id="10072614at2759"/>
<feature type="coiled-coil region" evidence="12">
    <location>
        <begin position="895"/>
        <end position="995"/>
    </location>
</feature>
<evidence type="ECO:0000256" key="10">
    <source>
        <dbReference type="ARBA" id="ARBA00023204"/>
    </source>
</evidence>
<name>J4GHQ3_9APHY</name>
<dbReference type="GO" id="GO:0005634">
    <property type="term" value="C:nucleus"/>
    <property type="evidence" value="ECO:0007669"/>
    <property type="project" value="UniProtKB-SubCell"/>
</dbReference>
<dbReference type="GO" id="GO:0003697">
    <property type="term" value="F:single-stranded DNA binding"/>
    <property type="evidence" value="ECO:0007669"/>
    <property type="project" value="TreeGrafter"/>
</dbReference>
<dbReference type="HOGENOM" id="CLU_009063_0_0_1"/>
<sequence length="1156" mass="131566">MPKRRAVSDNSDIEDASSQASKRVRTKSSEDEIEGTIRQAISRTKGKGKARQRTEDVADDEDDEDDNVADIALDEDEERRFEEEYEEAIREKVMSKGKTQGGIAEMGIIESLEMHQFMCHKYLTFTFGPQINFIIGHNGSGKSAVLSALTVALGGKATSTGRGAGLKSFIREGQGVAEVTVVLKNQGEEAYKPSEYGKSITITRRFTKEGSSSYKIKSKDNRVISTKREELSAICDHMNIQVDNPMNILTQAPHSVVIHAVPNRSLRRQFLSASQPADKYKFFLRGTQLSQLSEEYQICLEGISQTRKLLKLKSEAIPDLEEALDDATNHFQEAHKAREQRHKADELKKELAWAHVASKEMELTTKLEEVSKLRHRSSKIKTDLATAEKKFDAASRTVEAYEADLEGMGEIEQIRDQKKALTDKMRDNKGKIADLKEEQKTMNTNLTNVKNQISALNAQIEKEKARVEGLSQGKREETNLKLQQAQADCSEAERRLHTVRTEKEQKVAELKEFEQIGKQMEGEVNALKNRVMESQNQLQQCIAREKNKLAPFGNNMDQVLQSIQQMRWHGNRPVGPFGMYVNVLEPERWAPLMRVQLGSMMSGFAITDPRDRQPLYDLLRRTRNDRSTITISEVDLFDYSRGEPPAGVPTVLRALDVTDEWVLRILINTNSIERIVIAPTRREADDLLQTLGRGGIAWSADLFRVQRFAEGGGSSNPMNGIGGGDPRHQLFTGNDPSVAKARWEDEVKKAEAEYRAMGEKLKVHKHRYDQLQKDIRGLNAQEAQVNQRLREMRSIRDALVVESNEDMPVTIQALEESKAELERDKESTIDQFKAVEKSRAELDAAQIPFVEKLEQLNRQIRNFDGERTRIGQLIADAVENRVQAQNSMQWYANKLQAEQKGIQTAEEIAKNVQEEFEAWTAKAEEYCERWDNPRKADEVQRALEAVQTALRQREKEQGASVEEMTIEVNKRKAALDTAKKDLKNMLTLNKALKKSIKIRVMKWHDFRRHIALRCKVYFQYHLSNRGYYGKVLFDHPRGTLQLKVQTDDQTLTQNTREKDPRSLSGGEKSFSTICLLLSLWESIGCPIRCLDEFDVFMDAVNRRISMKMMIDTANTSNQKQYVLITPQDMTNISIGNTVRVHRMTDPERGQGVLAFT</sequence>
<evidence type="ECO:0000256" key="5">
    <source>
        <dbReference type="ARBA" id="ARBA00022741"/>
    </source>
</evidence>
<dbReference type="GO" id="GO:0003684">
    <property type="term" value="F:damaged DNA binding"/>
    <property type="evidence" value="ECO:0007669"/>
    <property type="project" value="TreeGrafter"/>
</dbReference>
<protein>
    <recommendedName>
        <fullName evidence="14">RecF/RecN/SMC N-terminal domain-containing protein</fullName>
    </recommendedName>
</protein>